<dbReference type="AlphaFoldDB" id="A0A7C1AX92"/>
<comment type="caution">
    <text evidence="2">The sequence shown here is derived from an EMBL/GenBank/DDBJ whole genome shotgun (WGS) entry which is preliminary data.</text>
</comment>
<keyword evidence="1" id="KW-1133">Transmembrane helix</keyword>
<keyword evidence="1" id="KW-0472">Membrane</keyword>
<sequence length="152" mass="17248">MRFKLRSLVWKVAIAFGILGIILLIIANLVTFRYARSTINIEVSRRLLTIHALKKQAVVTFLESCMLEMGLISKSRYPIDLLNYMAFKKHGSLATSEVIYGILAKQAHAFLTSKEMLRKFADFGILDFNNFDVLYLASAGIKESLRATEELK</sequence>
<protein>
    <submittedName>
        <fullName evidence="2">Uncharacterized protein</fullName>
    </submittedName>
</protein>
<evidence type="ECO:0000256" key="1">
    <source>
        <dbReference type="SAM" id="Phobius"/>
    </source>
</evidence>
<name>A0A7C1AX92_9BACT</name>
<keyword evidence="1" id="KW-0812">Transmembrane</keyword>
<evidence type="ECO:0000313" key="2">
    <source>
        <dbReference type="EMBL" id="HDL89336.1"/>
    </source>
</evidence>
<dbReference type="EMBL" id="DQZW01000016">
    <property type="protein sequence ID" value="HDL89336.1"/>
    <property type="molecule type" value="Genomic_DNA"/>
</dbReference>
<dbReference type="Proteomes" id="UP000886355">
    <property type="component" value="Unassembled WGS sequence"/>
</dbReference>
<proteinExistence type="predicted"/>
<feature type="transmembrane region" description="Helical" evidence="1">
    <location>
        <begin position="12"/>
        <end position="35"/>
    </location>
</feature>
<accession>A0A7C1AX92</accession>
<feature type="non-terminal residue" evidence="2">
    <location>
        <position position="152"/>
    </location>
</feature>
<organism evidence="2">
    <name type="scientific">Thermodesulforhabdus norvegica</name>
    <dbReference type="NCBI Taxonomy" id="39841"/>
    <lineage>
        <taxon>Bacteria</taxon>
        <taxon>Pseudomonadati</taxon>
        <taxon>Thermodesulfobacteriota</taxon>
        <taxon>Syntrophobacteria</taxon>
        <taxon>Syntrophobacterales</taxon>
        <taxon>Thermodesulforhabdaceae</taxon>
        <taxon>Thermodesulforhabdus</taxon>
    </lineage>
</organism>
<reference evidence="2" key="1">
    <citation type="journal article" date="2020" name="mSystems">
        <title>Genome- and Community-Level Interaction Insights into Carbon Utilization and Element Cycling Functions of Hydrothermarchaeota in Hydrothermal Sediment.</title>
        <authorList>
            <person name="Zhou Z."/>
            <person name="Liu Y."/>
            <person name="Xu W."/>
            <person name="Pan J."/>
            <person name="Luo Z.H."/>
            <person name="Li M."/>
        </authorList>
    </citation>
    <scope>NUCLEOTIDE SEQUENCE [LARGE SCALE GENOMIC DNA]</scope>
    <source>
        <strain evidence="2">HyVt-19</strain>
    </source>
</reference>
<gene>
    <name evidence="2" type="ORF">ENG14_00340</name>
</gene>